<evidence type="ECO:0000313" key="3">
    <source>
        <dbReference type="Proteomes" id="UP000036168"/>
    </source>
</evidence>
<evidence type="ECO:0000313" key="4">
    <source>
        <dbReference type="Proteomes" id="UP001341297"/>
    </source>
</evidence>
<comment type="caution">
    <text evidence="1">The sequence shown here is derived from an EMBL/GenBank/DDBJ whole genome shotgun (WGS) entry which is preliminary data.</text>
</comment>
<evidence type="ECO:0000313" key="2">
    <source>
        <dbReference type="EMBL" id="MEC0484964.1"/>
    </source>
</evidence>
<dbReference type="EMBL" id="LECW02000004">
    <property type="protein sequence ID" value="KRT95174.1"/>
    <property type="molecule type" value="Genomic_DNA"/>
</dbReference>
<organism evidence="1 3">
    <name type="scientific">Bacillus glycinifermentans</name>
    <dbReference type="NCBI Taxonomy" id="1664069"/>
    <lineage>
        <taxon>Bacteria</taxon>
        <taxon>Bacillati</taxon>
        <taxon>Bacillota</taxon>
        <taxon>Bacilli</taxon>
        <taxon>Bacillales</taxon>
        <taxon>Bacillaceae</taxon>
        <taxon>Bacillus</taxon>
    </lineage>
</organism>
<reference evidence="1 3" key="1">
    <citation type="journal article" date="2015" name="Int. J. Syst. Evol. Microbiol.">
        <title>Bacillus glycinifermentans sp. nov., isolated from fermented soybean paste.</title>
        <authorList>
            <person name="Kim S.J."/>
            <person name="Dunlap C.A."/>
            <person name="Kwon S.W."/>
            <person name="Rooney A.P."/>
        </authorList>
    </citation>
    <scope>NUCLEOTIDE SEQUENCE [LARGE SCALE GENOMIC DNA]</scope>
    <source>
        <strain evidence="1 3">GO-13</strain>
    </source>
</reference>
<gene>
    <name evidence="1" type="ORF">AB447_211720</name>
    <name evidence="2" type="ORF">P8828_08890</name>
</gene>
<dbReference type="EMBL" id="JARRTL010000008">
    <property type="protein sequence ID" value="MEC0484964.1"/>
    <property type="molecule type" value="Genomic_DNA"/>
</dbReference>
<protein>
    <recommendedName>
        <fullName evidence="5">Cytoplasmic protein</fullName>
    </recommendedName>
</protein>
<dbReference type="Proteomes" id="UP001341297">
    <property type="component" value="Unassembled WGS sequence"/>
</dbReference>
<dbReference type="OrthoDB" id="1426432at2"/>
<dbReference type="AlphaFoldDB" id="A0A0T6BVD8"/>
<proteinExistence type="predicted"/>
<keyword evidence="4" id="KW-1185">Reference proteome</keyword>
<reference evidence="2 4" key="3">
    <citation type="submission" date="2023-03" db="EMBL/GenBank/DDBJ databases">
        <title>Agriculturally important microbes genome sequencing.</title>
        <authorList>
            <person name="Dunlap C."/>
        </authorList>
    </citation>
    <scope>NUCLEOTIDE SEQUENCE [LARGE SCALE GENOMIC DNA]</scope>
    <source>
        <strain evidence="2 4">CBP-3203</strain>
    </source>
</reference>
<reference evidence="1" key="2">
    <citation type="submission" date="2015-10" db="EMBL/GenBank/DDBJ databases">
        <authorList>
            <person name="Gilbert D.G."/>
        </authorList>
    </citation>
    <scope>NUCLEOTIDE SEQUENCE</scope>
    <source>
        <strain evidence="1">GO-13</strain>
    </source>
</reference>
<sequence length="164" mass="19028">MGQSVFNIPVEEVIQFSKGFQVERFETVLNDVVLIKDFKTAEHLAFEEIVGEDEYNWRDIKELEMSKVWNDYYSMSESKKPKGLEELLDIIAENVRKSSFEYGVFYHDVAADLHNCAINRAINGKTNSFFEKIFEIYQFGAFPCGWSGDYPEGKIVAYKFDEVS</sequence>
<dbReference type="Proteomes" id="UP000036168">
    <property type="component" value="Unassembled WGS sequence"/>
</dbReference>
<evidence type="ECO:0000313" key="1">
    <source>
        <dbReference type="EMBL" id="KRT95174.1"/>
    </source>
</evidence>
<dbReference type="RefSeq" id="WP_048355493.1">
    <property type="nucleotide sequence ID" value="NZ_CP023481.1"/>
</dbReference>
<name>A0A0T6BVD8_9BACI</name>
<evidence type="ECO:0008006" key="5">
    <source>
        <dbReference type="Google" id="ProtNLM"/>
    </source>
</evidence>
<accession>A0A0T6BVD8</accession>